<accession>A0A5M8P238</accession>
<sequence>MIGHSTIKRLIDAQENHGKFIFIMYICIRKKISTP</sequence>
<dbReference type="AlphaFoldDB" id="A0A5M8P238"/>
<reference evidence="1 2" key="1">
    <citation type="submission" date="2019-03" db="EMBL/GenBank/DDBJ databases">
        <title>Single cell metagenomics reveals metabolic interactions within the superorganism composed of flagellate Streblomastix strix and complex community of Bacteroidetes bacteria on its surface.</title>
        <authorList>
            <person name="Treitli S.C."/>
            <person name="Kolisko M."/>
            <person name="Husnik F."/>
            <person name="Keeling P."/>
            <person name="Hampl V."/>
        </authorList>
    </citation>
    <scope>NUCLEOTIDE SEQUENCE [LARGE SCALE GENOMIC DNA]</scope>
    <source>
        <strain evidence="1">St1</strain>
    </source>
</reference>
<gene>
    <name evidence="1" type="ORF">EZS26_001359</name>
</gene>
<protein>
    <submittedName>
        <fullName evidence="1">Uncharacterized protein</fullName>
    </submittedName>
</protein>
<organism evidence="1 2">
    <name type="scientific">Candidatus Ordinivivax streblomastigis</name>
    <dbReference type="NCBI Taxonomy" id="2540710"/>
    <lineage>
        <taxon>Bacteria</taxon>
        <taxon>Pseudomonadati</taxon>
        <taxon>Bacteroidota</taxon>
        <taxon>Bacteroidia</taxon>
        <taxon>Bacteroidales</taxon>
        <taxon>Candidatus Ordinivivax</taxon>
    </lineage>
</organism>
<evidence type="ECO:0000313" key="2">
    <source>
        <dbReference type="Proteomes" id="UP000324575"/>
    </source>
</evidence>
<dbReference type="Proteomes" id="UP000324575">
    <property type="component" value="Unassembled WGS sequence"/>
</dbReference>
<name>A0A5M8P238_9BACT</name>
<proteinExistence type="predicted"/>
<dbReference type="EMBL" id="SNRX01000007">
    <property type="protein sequence ID" value="KAA6302527.1"/>
    <property type="molecule type" value="Genomic_DNA"/>
</dbReference>
<evidence type="ECO:0000313" key="1">
    <source>
        <dbReference type="EMBL" id="KAA6302527.1"/>
    </source>
</evidence>
<comment type="caution">
    <text evidence="1">The sequence shown here is derived from an EMBL/GenBank/DDBJ whole genome shotgun (WGS) entry which is preliminary data.</text>
</comment>